<feature type="compositionally biased region" description="Low complexity" evidence="1">
    <location>
        <begin position="315"/>
        <end position="334"/>
    </location>
</feature>
<evidence type="ECO:0000256" key="1">
    <source>
        <dbReference type="SAM" id="MobiDB-lite"/>
    </source>
</evidence>
<keyword evidence="2" id="KW-1133">Transmembrane helix</keyword>
<accession>A0A5C3M5S5</accession>
<dbReference type="Proteomes" id="UP000308652">
    <property type="component" value="Unassembled WGS sequence"/>
</dbReference>
<feature type="domain" description="PI-PLC Y-box" evidence="3">
    <location>
        <begin position="45"/>
        <end position="91"/>
    </location>
</feature>
<protein>
    <recommendedName>
        <fullName evidence="3">PI-PLC Y-box domain-containing protein</fullName>
    </recommendedName>
</protein>
<feature type="transmembrane region" description="Helical" evidence="2">
    <location>
        <begin position="288"/>
        <end position="309"/>
    </location>
</feature>
<sequence length="344" mass="36842">MVKNVTLVVDDQDKAINYLCPSKKQTATGYYNNTRTTIDNVSCGSSGWFQYTFQGTGIRVIAVALQSHSYSVKIDDGAFEDQSGGGYFESPILPDGQHTLTYAVGDLDAVPMLDYLTVTPGPSTQLMGQSLVVDDSDDILTFSGKWSTSAPRGFPSNTTNNLYQGTSHWSSTVGDSFQFQFAGTSVSLYGALFNAVIKNISLSFVINGVPIPTTISNSTLDTVPFVQLFHTDLQTGNQTVVVNIMDISSEQAVGFDLITYNANFNNLASMPTFGPSAIIAARIRKSHVGAICGGIVGLVLVIVALIVGFKMSRNSPDSSSKPRASSEESWASGRSSKRRRSSAS</sequence>
<keyword evidence="2" id="KW-0472">Membrane</keyword>
<dbReference type="GO" id="GO:0004435">
    <property type="term" value="F:phosphatidylinositol-4,5-bisphosphate phospholipase C activity"/>
    <property type="evidence" value="ECO:0007669"/>
    <property type="project" value="InterPro"/>
</dbReference>
<proteinExistence type="predicted"/>
<keyword evidence="2" id="KW-0812">Transmembrane</keyword>
<dbReference type="AlphaFoldDB" id="A0A5C3M5S5"/>
<feature type="region of interest" description="Disordered" evidence="1">
    <location>
        <begin position="313"/>
        <end position="344"/>
    </location>
</feature>
<dbReference type="EMBL" id="ML213596">
    <property type="protein sequence ID" value="TFK40784.1"/>
    <property type="molecule type" value="Genomic_DNA"/>
</dbReference>
<keyword evidence="5" id="KW-1185">Reference proteome</keyword>
<evidence type="ECO:0000259" key="3">
    <source>
        <dbReference type="PROSITE" id="PS50008"/>
    </source>
</evidence>
<evidence type="ECO:0000256" key="2">
    <source>
        <dbReference type="SAM" id="Phobius"/>
    </source>
</evidence>
<evidence type="ECO:0000313" key="5">
    <source>
        <dbReference type="Proteomes" id="UP000308652"/>
    </source>
</evidence>
<evidence type="ECO:0000313" key="4">
    <source>
        <dbReference type="EMBL" id="TFK40784.1"/>
    </source>
</evidence>
<gene>
    <name evidence="4" type="ORF">BDQ12DRAFT_648037</name>
</gene>
<reference evidence="4 5" key="1">
    <citation type="journal article" date="2019" name="Nat. Ecol. Evol.">
        <title>Megaphylogeny resolves global patterns of mushroom evolution.</title>
        <authorList>
            <person name="Varga T."/>
            <person name="Krizsan K."/>
            <person name="Foldi C."/>
            <person name="Dima B."/>
            <person name="Sanchez-Garcia M."/>
            <person name="Sanchez-Ramirez S."/>
            <person name="Szollosi G.J."/>
            <person name="Szarkandi J.G."/>
            <person name="Papp V."/>
            <person name="Albert L."/>
            <person name="Andreopoulos W."/>
            <person name="Angelini C."/>
            <person name="Antonin V."/>
            <person name="Barry K.W."/>
            <person name="Bougher N.L."/>
            <person name="Buchanan P."/>
            <person name="Buyck B."/>
            <person name="Bense V."/>
            <person name="Catcheside P."/>
            <person name="Chovatia M."/>
            <person name="Cooper J."/>
            <person name="Damon W."/>
            <person name="Desjardin D."/>
            <person name="Finy P."/>
            <person name="Geml J."/>
            <person name="Haridas S."/>
            <person name="Hughes K."/>
            <person name="Justo A."/>
            <person name="Karasinski D."/>
            <person name="Kautmanova I."/>
            <person name="Kiss B."/>
            <person name="Kocsube S."/>
            <person name="Kotiranta H."/>
            <person name="LaButti K.M."/>
            <person name="Lechner B.E."/>
            <person name="Liimatainen K."/>
            <person name="Lipzen A."/>
            <person name="Lukacs Z."/>
            <person name="Mihaltcheva S."/>
            <person name="Morgado L.N."/>
            <person name="Niskanen T."/>
            <person name="Noordeloos M.E."/>
            <person name="Ohm R.A."/>
            <person name="Ortiz-Santana B."/>
            <person name="Ovrebo C."/>
            <person name="Racz N."/>
            <person name="Riley R."/>
            <person name="Savchenko A."/>
            <person name="Shiryaev A."/>
            <person name="Soop K."/>
            <person name="Spirin V."/>
            <person name="Szebenyi C."/>
            <person name="Tomsovsky M."/>
            <person name="Tulloss R.E."/>
            <person name="Uehling J."/>
            <person name="Grigoriev I.V."/>
            <person name="Vagvolgyi C."/>
            <person name="Papp T."/>
            <person name="Martin F.M."/>
            <person name="Miettinen O."/>
            <person name="Hibbett D.S."/>
            <person name="Nagy L.G."/>
        </authorList>
    </citation>
    <scope>NUCLEOTIDE SEQUENCE [LARGE SCALE GENOMIC DNA]</scope>
    <source>
        <strain evidence="4 5">CBS 166.37</strain>
    </source>
</reference>
<dbReference type="OrthoDB" id="2901006at2759"/>
<dbReference type="PROSITE" id="PS50008">
    <property type="entry name" value="PIPLC_Y_DOMAIN"/>
    <property type="match status" value="1"/>
</dbReference>
<feature type="compositionally biased region" description="Basic residues" evidence="1">
    <location>
        <begin position="335"/>
        <end position="344"/>
    </location>
</feature>
<organism evidence="4 5">
    <name type="scientific">Crucibulum laeve</name>
    <dbReference type="NCBI Taxonomy" id="68775"/>
    <lineage>
        <taxon>Eukaryota</taxon>
        <taxon>Fungi</taxon>
        <taxon>Dikarya</taxon>
        <taxon>Basidiomycota</taxon>
        <taxon>Agaricomycotina</taxon>
        <taxon>Agaricomycetes</taxon>
        <taxon>Agaricomycetidae</taxon>
        <taxon>Agaricales</taxon>
        <taxon>Agaricineae</taxon>
        <taxon>Nidulariaceae</taxon>
        <taxon>Crucibulum</taxon>
    </lineage>
</organism>
<name>A0A5C3M5S5_9AGAR</name>
<dbReference type="GO" id="GO:0006629">
    <property type="term" value="P:lipid metabolic process"/>
    <property type="evidence" value="ECO:0007669"/>
    <property type="project" value="InterPro"/>
</dbReference>
<dbReference type="Gene3D" id="2.60.120.260">
    <property type="entry name" value="Galactose-binding domain-like"/>
    <property type="match status" value="2"/>
</dbReference>
<dbReference type="GO" id="GO:0035556">
    <property type="term" value="P:intracellular signal transduction"/>
    <property type="evidence" value="ECO:0007669"/>
    <property type="project" value="InterPro"/>
</dbReference>
<dbReference type="InterPro" id="IPR001711">
    <property type="entry name" value="PLipase_C_Pinositol-sp_Y"/>
</dbReference>